<feature type="compositionally biased region" description="Polar residues" evidence="1">
    <location>
        <begin position="66"/>
        <end position="84"/>
    </location>
</feature>
<evidence type="ECO:0000256" key="1">
    <source>
        <dbReference type="SAM" id="MobiDB-lite"/>
    </source>
</evidence>
<sequence>MVNLKLGTRHRVQGVWFGDPQRCPHPFFCCATLRVTRTSRKQTPLRKGKLPLHSISGKCPIRKEPLTQSPRQKLRTRMTQNKLENMSVYP</sequence>
<dbReference type="Proteomes" id="UP000234681">
    <property type="component" value="Chromosome 14"/>
</dbReference>
<evidence type="ECO:0000313" key="2">
    <source>
        <dbReference type="EMBL" id="EDM00117.1"/>
    </source>
</evidence>
<reference evidence="3" key="1">
    <citation type="submission" date="2005-09" db="EMBL/GenBank/DDBJ databases">
        <authorList>
            <person name="Mural R.J."/>
            <person name="Li P.W."/>
            <person name="Adams M.D."/>
            <person name="Amanatides P.G."/>
            <person name="Baden-Tillson H."/>
            <person name="Barnstead M."/>
            <person name="Chin S.H."/>
            <person name="Dew I."/>
            <person name="Evans C.A."/>
            <person name="Ferriera S."/>
            <person name="Flanigan M."/>
            <person name="Fosler C."/>
            <person name="Glodek A."/>
            <person name="Gu Z."/>
            <person name="Holt R.A."/>
            <person name="Jennings D."/>
            <person name="Kraft C.L."/>
            <person name="Lu F."/>
            <person name="Nguyen T."/>
            <person name="Nusskern D.R."/>
            <person name="Pfannkoch C.M."/>
            <person name="Sitter C."/>
            <person name="Sutton G.G."/>
            <person name="Venter J.C."/>
            <person name="Wang Z."/>
            <person name="Woodage T."/>
            <person name="Zheng X.H."/>
            <person name="Zhong F."/>
        </authorList>
    </citation>
    <scope>NUCLEOTIDE SEQUENCE [LARGE SCALE GENOMIC DNA]</scope>
    <source>
        <strain>BN</strain>
        <strain evidence="3">Sprague-Dawley</strain>
    </source>
</reference>
<feature type="region of interest" description="Disordered" evidence="1">
    <location>
        <begin position="41"/>
        <end position="90"/>
    </location>
</feature>
<evidence type="ECO:0000313" key="3">
    <source>
        <dbReference type="Proteomes" id="UP000234681"/>
    </source>
</evidence>
<gene>
    <name evidence="2" type="ORF">rCG_36177</name>
</gene>
<organism evidence="2 3">
    <name type="scientific">Rattus norvegicus</name>
    <name type="common">Rat</name>
    <dbReference type="NCBI Taxonomy" id="10116"/>
    <lineage>
        <taxon>Eukaryota</taxon>
        <taxon>Metazoa</taxon>
        <taxon>Chordata</taxon>
        <taxon>Craniata</taxon>
        <taxon>Vertebrata</taxon>
        <taxon>Euteleostomi</taxon>
        <taxon>Mammalia</taxon>
        <taxon>Eutheria</taxon>
        <taxon>Euarchontoglires</taxon>
        <taxon>Glires</taxon>
        <taxon>Rodentia</taxon>
        <taxon>Myomorpha</taxon>
        <taxon>Muroidea</taxon>
        <taxon>Muridae</taxon>
        <taxon>Murinae</taxon>
        <taxon>Rattus</taxon>
    </lineage>
</organism>
<accession>A6IK53</accession>
<dbReference type="EMBL" id="CH473963">
    <property type="protein sequence ID" value="EDM00117.1"/>
    <property type="molecule type" value="Genomic_DNA"/>
</dbReference>
<dbReference type="AlphaFoldDB" id="A6IK53"/>
<name>A6IK53_RAT</name>
<feature type="compositionally biased region" description="Basic residues" evidence="1">
    <location>
        <begin position="41"/>
        <end position="50"/>
    </location>
</feature>
<protein>
    <submittedName>
        <fullName evidence="2">RCG36177</fullName>
    </submittedName>
</protein>
<proteinExistence type="predicted"/>